<dbReference type="HOGENOM" id="CLU_2972027_0_0_7"/>
<accession>C4XPX7</accession>
<proteinExistence type="predicted"/>
<sequence>MSPCYFRFLLSKSEIQYEKETGVCCERKSYERLKIHKTIFLFRPQNNPSFQTGKYLLS</sequence>
<keyword evidence="2" id="KW-1185">Reference proteome</keyword>
<dbReference type="EMBL" id="AP010904">
    <property type="protein sequence ID" value="BAH77677.1"/>
    <property type="molecule type" value="Genomic_DNA"/>
</dbReference>
<reference evidence="1 2" key="1">
    <citation type="journal article" date="2009" name="Genome Res.">
        <title>Whole genome sequence of Desulfovibrio magneticus strain RS-1 revealed common gene clusters in magnetotactic bacteria.</title>
        <authorList>
            <person name="Nakazawa H."/>
            <person name="Arakaki A."/>
            <person name="Narita-Yamada S."/>
            <person name="Yashiro I."/>
            <person name="Jinno K."/>
            <person name="Aoki N."/>
            <person name="Tsuruyama A."/>
            <person name="Okamura Y."/>
            <person name="Tanikawa S."/>
            <person name="Fujita N."/>
            <person name="Takeyama H."/>
            <person name="Matsunaga T."/>
        </authorList>
    </citation>
    <scope>NUCLEOTIDE SEQUENCE [LARGE SCALE GENOMIC DNA]</scope>
    <source>
        <strain evidence="2">ATCC 700980 / DSM 13731 / RS-1</strain>
    </source>
</reference>
<protein>
    <submittedName>
        <fullName evidence="1">Uncharacterized protein</fullName>
    </submittedName>
</protein>
<name>C4XPX7_SOLM1</name>
<evidence type="ECO:0000313" key="2">
    <source>
        <dbReference type="Proteomes" id="UP000009071"/>
    </source>
</evidence>
<gene>
    <name evidence="1" type="ordered locus">DMR_41860</name>
</gene>
<evidence type="ECO:0000313" key="1">
    <source>
        <dbReference type="EMBL" id="BAH77677.1"/>
    </source>
</evidence>
<organism evidence="1 2">
    <name type="scientific">Solidesulfovibrio magneticus (strain ATCC 700980 / DSM 13731 / RS-1)</name>
    <name type="common">Desulfovibrio magneticus</name>
    <dbReference type="NCBI Taxonomy" id="573370"/>
    <lineage>
        <taxon>Bacteria</taxon>
        <taxon>Pseudomonadati</taxon>
        <taxon>Thermodesulfobacteriota</taxon>
        <taxon>Desulfovibrionia</taxon>
        <taxon>Desulfovibrionales</taxon>
        <taxon>Desulfovibrionaceae</taxon>
        <taxon>Solidesulfovibrio</taxon>
    </lineage>
</organism>
<dbReference type="Proteomes" id="UP000009071">
    <property type="component" value="Chromosome"/>
</dbReference>
<dbReference type="AlphaFoldDB" id="C4XPX7"/>
<dbReference type="KEGG" id="dma:DMR_41860"/>
<dbReference type="STRING" id="573370.DMR_41860"/>